<sequence>MVHLTPKDLAARWRVSVGHLANLRSEGRGPDFIRPGGRVAYRLADIEQYEERTLVRQRKAA</sequence>
<reference evidence="1 2" key="1">
    <citation type="submission" date="2020-08" db="EMBL/GenBank/DDBJ databases">
        <title>Sequencing the genomes of 1000 actinobacteria strains.</title>
        <authorList>
            <person name="Klenk H.-P."/>
        </authorList>
    </citation>
    <scope>NUCLEOTIDE SEQUENCE [LARGE SCALE GENOMIC DNA]</scope>
    <source>
        <strain evidence="1 2">DSM 28967</strain>
    </source>
</reference>
<organism evidence="1 2">
    <name type="scientific">Kribbella italica</name>
    <dbReference type="NCBI Taxonomy" id="1540520"/>
    <lineage>
        <taxon>Bacteria</taxon>
        <taxon>Bacillati</taxon>
        <taxon>Actinomycetota</taxon>
        <taxon>Actinomycetes</taxon>
        <taxon>Propionibacteriales</taxon>
        <taxon>Kribbellaceae</taxon>
        <taxon>Kribbella</taxon>
    </lineage>
</organism>
<dbReference type="Proteomes" id="UP000549971">
    <property type="component" value="Unassembled WGS sequence"/>
</dbReference>
<name>A0A7W9MRB5_9ACTN</name>
<accession>A0A7W9MRB5</accession>
<gene>
    <name evidence="1" type="ORF">HDA39_000195</name>
</gene>
<proteinExistence type="predicted"/>
<protein>
    <recommendedName>
        <fullName evidence="3">DNA-binding protein</fullName>
    </recommendedName>
</protein>
<dbReference type="RefSeq" id="WP_202892830.1">
    <property type="nucleotide sequence ID" value="NZ_JACHMY010000001.1"/>
</dbReference>
<evidence type="ECO:0000313" key="2">
    <source>
        <dbReference type="Proteomes" id="UP000549971"/>
    </source>
</evidence>
<evidence type="ECO:0000313" key="1">
    <source>
        <dbReference type="EMBL" id="MBB5833461.1"/>
    </source>
</evidence>
<comment type="caution">
    <text evidence="1">The sequence shown here is derived from an EMBL/GenBank/DDBJ whole genome shotgun (WGS) entry which is preliminary data.</text>
</comment>
<dbReference type="SUPFAM" id="SSF46955">
    <property type="entry name" value="Putative DNA-binding domain"/>
    <property type="match status" value="1"/>
</dbReference>
<evidence type="ECO:0008006" key="3">
    <source>
        <dbReference type="Google" id="ProtNLM"/>
    </source>
</evidence>
<dbReference type="InterPro" id="IPR009061">
    <property type="entry name" value="DNA-bd_dom_put_sf"/>
</dbReference>
<dbReference type="AlphaFoldDB" id="A0A7W9MRB5"/>
<dbReference type="EMBL" id="JACHMY010000001">
    <property type="protein sequence ID" value="MBB5833461.1"/>
    <property type="molecule type" value="Genomic_DNA"/>
</dbReference>
<keyword evidence="2" id="KW-1185">Reference proteome</keyword>